<protein>
    <submittedName>
        <fullName evidence="1">Uncharacterized protein</fullName>
    </submittedName>
</protein>
<gene>
    <name evidence="1" type="ORF">AVEN_180171_1</name>
</gene>
<dbReference type="EMBL" id="BGPR01004367">
    <property type="protein sequence ID" value="GBM98884.1"/>
    <property type="molecule type" value="Genomic_DNA"/>
</dbReference>
<comment type="caution">
    <text evidence="1">The sequence shown here is derived from an EMBL/GenBank/DDBJ whole genome shotgun (WGS) entry which is preliminary data.</text>
</comment>
<accession>A0A4Y2K9J3</accession>
<name>A0A4Y2K9J3_ARAVE</name>
<organism evidence="1 2">
    <name type="scientific">Araneus ventricosus</name>
    <name type="common">Orbweaver spider</name>
    <name type="synonym">Epeira ventricosa</name>
    <dbReference type="NCBI Taxonomy" id="182803"/>
    <lineage>
        <taxon>Eukaryota</taxon>
        <taxon>Metazoa</taxon>
        <taxon>Ecdysozoa</taxon>
        <taxon>Arthropoda</taxon>
        <taxon>Chelicerata</taxon>
        <taxon>Arachnida</taxon>
        <taxon>Araneae</taxon>
        <taxon>Araneomorphae</taxon>
        <taxon>Entelegynae</taxon>
        <taxon>Araneoidea</taxon>
        <taxon>Araneidae</taxon>
        <taxon>Araneus</taxon>
    </lineage>
</organism>
<dbReference type="Proteomes" id="UP000499080">
    <property type="component" value="Unassembled WGS sequence"/>
</dbReference>
<keyword evidence="2" id="KW-1185">Reference proteome</keyword>
<evidence type="ECO:0000313" key="2">
    <source>
        <dbReference type="Proteomes" id="UP000499080"/>
    </source>
</evidence>
<evidence type="ECO:0000313" key="1">
    <source>
        <dbReference type="EMBL" id="GBM98884.1"/>
    </source>
</evidence>
<sequence>MRSALCSYAGVVNVPVCDDNVHLLMYRQLLRANVYLTHSSCHFELTTRRVLRQGIYPCFQQLCGSTYGFNITEFRPILEGLFVSIGTGLFDVDALDLVWTHCMTPTGTRLMIETWFLSSRGDI</sequence>
<proteinExistence type="predicted"/>
<reference evidence="1 2" key="1">
    <citation type="journal article" date="2019" name="Sci. Rep.">
        <title>Orb-weaving spider Araneus ventricosus genome elucidates the spidroin gene catalogue.</title>
        <authorList>
            <person name="Kono N."/>
            <person name="Nakamura H."/>
            <person name="Ohtoshi R."/>
            <person name="Moran D.A.P."/>
            <person name="Shinohara A."/>
            <person name="Yoshida Y."/>
            <person name="Fujiwara M."/>
            <person name="Mori M."/>
            <person name="Tomita M."/>
            <person name="Arakawa K."/>
        </authorList>
    </citation>
    <scope>NUCLEOTIDE SEQUENCE [LARGE SCALE GENOMIC DNA]</scope>
</reference>
<dbReference type="AlphaFoldDB" id="A0A4Y2K9J3"/>